<evidence type="ECO:0000256" key="5">
    <source>
        <dbReference type="ARBA" id="ARBA00022989"/>
    </source>
</evidence>
<comment type="similarity">
    <text evidence="2">Belongs to the ABC-4 integral membrane protein family. LolC/E subfamily.</text>
</comment>
<dbReference type="InterPro" id="IPR051447">
    <property type="entry name" value="Lipoprotein-release_system"/>
</dbReference>
<evidence type="ECO:0000256" key="1">
    <source>
        <dbReference type="ARBA" id="ARBA00004651"/>
    </source>
</evidence>
<dbReference type="Pfam" id="PF02687">
    <property type="entry name" value="FtsX"/>
    <property type="match status" value="1"/>
</dbReference>
<keyword evidence="6 7" id="KW-0472">Membrane</keyword>
<keyword evidence="11" id="KW-1185">Reference proteome</keyword>
<feature type="domain" description="ABC3 transporter permease C-terminal" evidence="8">
    <location>
        <begin position="272"/>
        <end position="397"/>
    </location>
</feature>
<evidence type="ECO:0000256" key="3">
    <source>
        <dbReference type="ARBA" id="ARBA00022475"/>
    </source>
</evidence>
<evidence type="ECO:0000256" key="7">
    <source>
        <dbReference type="SAM" id="Phobius"/>
    </source>
</evidence>
<dbReference type="EMBL" id="JACXAJ010000010">
    <property type="protein sequence ID" value="MBD1398721.1"/>
    <property type="molecule type" value="Genomic_DNA"/>
</dbReference>
<feature type="transmembrane region" description="Helical" evidence="7">
    <location>
        <begin position="328"/>
        <end position="346"/>
    </location>
</feature>
<dbReference type="RefSeq" id="WP_191184851.1">
    <property type="nucleotide sequence ID" value="NZ_JACXAJ010000010.1"/>
</dbReference>
<feature type="transmembrane region" description="Helical" evidence="7">
    <location>
        <begin position="366"/>
        <end position="393"/>
    </location>
</feature>
<dbReference type="PANTHER" id="PTHR30489:SF0">
    <property type="entry name" value="LIPOPROTEIN-RELEASING SYSTEM TRANSMEMBRANE PROTEIN LOLE"/>
    <property type="match status" value="1"/>
</dbReference>
<organism evidence="10 11">
    <name type="scientific">Pontibacter aquaedesilientis</name>
    <dbReference type="NCBI Taxonomy" id="2766980"/>
    <lineage>
        <taxon>Bacteria</taxon>
        <taxon>Pseudomonadati</taxon>
        <taxon>Bacteroidota</taxon>
        <taxon>Cytophagia</taxon>
        <taxon>Cytophagales</taxon>
        <taxon>Hymenobacteraceae</taxon>
        <taxon>Pontibacter</taxon>
    </lineage>
</organism>
<protein>
    <submittedName>
        <fullName evidence="10">ABC transporter permease</fullName>
    </submittedName>
</protein>
<dbReference type="Proteomes" id="UP000625551">
    <property type="component" value="Unassembled WGS sequence"/>
</dbReference>
<evidence type="ECO:0000313" key="11">
    <source>
        <dbReference type="Proteomes" id="UP000625551"/>
    </source>
</evidence>
<dbReference type="Pfam" id="PF12704">
    <property type="entry name" value="MacB_PCD"/>
    <property type="match status" value="1"/>
</dbReference>
<evidence type="ECO:0000313" key="10">
    <source>
        <dbReference type="EMBL" id="MBD1398721.1"/>
    </source>
</evidence>
<evidence type="ECO:0000256" key="2">
    <source>
        <dbReference type="ARBA" id="ARBA00005236"/>
    </source>
</evidence>
<reference evidence="10 11" key="1">
    <citation type="submission" date="2020-09" db="EMBL/GenBank/DDBJ databases">
        <title>Genome sequencing and assembly of Pontibacter sp.</title>
        <authorList>
            <person name="Chhetri G."/>
        </authorList>
    </citation>
    <scope>NUCLEOTIDE SEQUENCE [LARGE SCALE GENOMIC DNA]</scope>
    <source>
        <strain evidence="10 11">JH31</strain>
    </source>
</reference>
<feature type="domain" description="MacB-like periplasmic core" evidence="9">
    <location>
        <begin position="26"/>
        <end position="239"/>
    </location>
</feature>
<name>A0ABR7XKA5_9BACT</name>
<feature type="transmembrane region" description="Helical" evidence="7">
    <location>
        <begin position="265"/>
        <end position="283"/>
    </location>
</feature>
<accession>A0ABR7XKA5</accession>
<evidence type="ECO:0000259" key="8">
    <source>
        <dbReference type="Pfam" id="PF02687"/>
    </source>
</evidence>
<evidence type="ECO:0000256" key="4">
    <source>
        <dbReference type="ARBA" id="ARBA00022692"/>
    </source>
</evidence>
<evidence type="ECO:0000259" key="9">
    <source>
        <dbReference type="Pfam" id="PF12704"/>
    </source>
</evidence>
<comment type="subcellular location">
    <subcellularLocation>
        <location evidence="1">Cell membrane</location>
        <topology evidence="1">Multi-pass membrane protein</topology>
    </subcellularLocation>
</comment>
<gene>
    <name evidence="10" type="ORF">H9Q13_16225</name>
</gene>
<dbReference type="InterPro" id="IPR025857">
    <property type="entry name" value="MacB_PCD"/>
</dbReference>
<dbReference type="PANTHER" id="PTHR30489">
    <property type="entry name" value="LIPOPROTEIN-RELEASING SYSTEM TRANSMEMBRANE PROTEIN LOLE"/>
    <property type="match status" value="1"/>
</dbReference>
<feature type="transmembrane region" description="Helical" evidence="7">
    <location>
        <begin position="26"/>
        <end position="45"/>
    </location>
</feature>
<keyword evidence="3" id="KW-1003">Cell membrane</keyword>
<keyword evidence="4 7" id="KW-0812">Transmembrane</keyword>
<keyword evidence="5 7" id="KW-1133">Transmembrane helix</keyword>
<evidence type="ECO:0000256" key="6">
    <source>
        <dbReference type="ARBA" id="ARBA00023136"/>
    </source>
</evidence>
<dbReference type="InterPro" id="IPR003838">
    <property type="entry name" value="ABC3_permease_C"/>
</dbReference>
<comment type="caution">
    <text evidence="10">The sequence shown here is derived from an EMBL/GenBank/DDBJ whole genome shotgun (WGS) entry which is preliminary data.</text>
</comment>
<proteinExistence type="inferred from homology"/>
<sequence>MNVSKFISDKISEVQAGSFTTSVTKIAIISIAAGIAIMIVSFAILEGFRGEIRNKIFSFGAHLQISKYDTNNSFEGAPISTATGINSTEEITGIKHIQGFARKTAIIKTEDEVLGVVMKGVDRDYDLSAMQANLDEGGIVNFTDTASSKDVMLSRRIANKLRLKVGDEAIFYFIQNPPRARKLKVAGVFNTGLEEFDEVFVIGDLQLIRELNNWPDTLVGGVEILLKDFEQIDVVADQVFDQMNYDLQLEKITDRHAQLFDWLQLLRKNVVIFLVLIIFVATFNMVSTMFIMIIERISMIGVLKAIGATDAQIRQIFYFRGLRLTLKGMLWGNVFGLGFCTIQYYFQVIPLDPENYYMDTVPISWNFGIIIALNVITLVMTMLAILIPAAMVARIKPVRAIKFD</sequence>